<dbReference type="InterPro" id="IPR013830">
    <property type="entry name" value="SGNH_hydro"/>
</dbReference>
<sequence length="135" mass="15490">MRAGSIPKHLLVDLTAYNPDIVVIQLGGNDIAATSSPNDIFQTLLKLQTDLQTAGIREVYFIKIVPRGNFDKSPGLTATSFNKQRNKINRLMKTRLNYIKLRVKFQQDYDCDLVHFNNSGLLTRFLSLRRPFFRC</sequence>
<gene>
    <name evidence="2" type="ORF">KP79_PYT06277</name>
</gene>
<dbReference type="SUPFAM" id="SSF52266">
    <property type="entry name" value="SGNH hydrolase"/>
    <property type="match status" value="1"/>
</dbReference>
<protein>
    <recommendedName>
        <fullName evidence="1">SGNH hydrolase-type esterase domain-containing protein</fullName>
    </recommendedName>
</protein>
<dbReference type="AlphaFoldDB" id="A0A210Q9T9"/>
<accession>A0A210Q9T9</accession>
<dbReference type="OrthoDB" id="269227at2759"/>
<keyword evidence="3" id="KW-1185">Reference proteome</keyword>
<feature type="domain" description="SGNH hydrolase-type esterase" evidence="1">
    <location>
        <begin position="9"/>
        <end position="101"/>
    </location>
</feature>
<dbReference type="Gene3D" id="3.40.50.1110">
    <property type="entry name" value="SGNH hydrolase"/>
    <property type="match status" value="1"/>
</dbReference>
<organism evidence="2 3">
    <name type="scientific">Mizuhopecten yessoensis</name>
    <name type="common">Japanese scallop</name>
    <name type="synonym">Patinopecten yessoensis</name>
    <dbReference type="NCBI Taxonomy" id="6573"/>
    <lineage>
        <taxon>Eukaryota</taxon>
        <taxon>Metazoa</taxon>
        <taxon>Spiralia</taxon>
        <taxon>Lophotrochozoa</taxon>
        <taxon>Mollusca</taxon>
        <taxon>Bivalvia</taxon>
        <taxon>Autobranchia</taxon>
        <taxon>Pteriomorphia</taxon>
        <taxon>Pectinida</taxon>
        <taxon>Pectinoidea</taxon>
        <taxon>Pectinidae</taxon>
        <taxon>Mizuhopecten</taxon>
    </lineage>
</organism>
<evidence type="ECO:0000259" key="1">
    <source>
        <dbReference type="Pfam" id="PF13472"/>
    </source>
</evidence>
<comment type="caution">
    <text evidence="2">The sequence shown here is derived from an EMBL/GenBank/DDBJ whole genome shotgun (WGS) entry which is preliminary data.</text>
</comment>
<dbReference type="Pfam" id="PF13472">
    <property type="entry name" value="Lipase_GDSL_2"/>
    <property type="match status" value="1"/>
</dbReference>
<dbReference type="Proteomes" id="UP000242188">
    <property type="component" value="Unassembled WGS sequence"/>
</dbReference>
<dbReference type="InterPro" id="IPR036514">
    <property type="entry name" value="SGNH_hydro_sf"/>
</dbReference>
<evidence type="ECO:0000313" key="3">
    <source>
        <dbReference type="Proteomes" id="UP000242188"/>
    </source>
</evidence>
<proteinExistence type="predicted"/>
<evidence type="ECO:0000313" key="2">
    <source>
        <dbReference type="EMBL" id="OWF45491.1"/>
    </source>
</evidence>
<name>A0A210Q9T9_MIZYE</name>
<dbReference type="EMBL" id="NEDP02004497">
    <property type="protein sequence ID" value="OWF45491.1"/>
    <property type="molecule type" value="Genomic_DNA"/>
</dbReference>
<reference evidence="2 3" key="1">
    <citation type="journal article" date="2017" name="Nat. Ecol. Evol.">
        <title>Scallop genome provides insights into evolution of bilaterian karyotype and development.</title>
        <authorList>
            <person name="Wang S."/>
            <person name="Zhang J."/>
            <person name="Jiao W."/>
            <person name="Li J."/>
            <person name="Xun X."/>
            <person name="Sun Y."/>
            <person name="Guo X."/>
            <person name="Huan P."/>
            <person name="Dong B."/>
            <person name="Zhang L."/>
            <person name="Hu X."/>
            <person name="Sun X."/>
            <person name="Wang J."/>
            <person name="Zhao C."/>
            <person name="Wang Y."/>
            <person name="Wang D."/>
            <person name="Huang X."/>
            <person name="Wang R."/>
            <person name="Lv J."/>
            <person name="Li Y."/>
            <person name="Zhang Z."/>
            <person name="Liu B."/>
            <person name="Lu W."/>
            <person name="Hui Y."/>
            <person name="Liang J."/>
            <person name="Zhou Z."/>
            <person name="Hou R."/>
            <person name="Li X."/>
            <person name="Liu Y."/>
            <person name="Li H."/>
            <person name="Ning X."/>
            <person name="Lin Y."/>
            <person name="Zhao L."/>
            <person name="Xing Q."/>
            <person name="Dou J."/>
            <person name="Li Y."/>
            <person name="Mao J."/>
            <person name="Guo H."/>
            <person name="Dou H."/>
            <person name="Li T."/>
            <person name="Mu C."/>
            <person name="Jiang W."/>
            <person name="Fu Q."/>
            <person name="Fu X."/>
            <person name="Miao Y."/>
            <person name="Liu J."/>
            <person name="Yu Q."/>
            <person name="Li R."/>
            <person name="Liao H."/>
            <person name="Li X."/>
            <person name="Kong Y."/>
            <person name="Jiang Z."/>
            <person name="Chourrout D."/>
            <person name="Li R."/>
            <person name="Bao Z."/>
        </authorList>
    </citation>
    <scope>NUCLEOTIDE SEQUENCE [LARGE SCALE GENOMIC DNA]</scope>
    <source>
        <strain evidence="2 3">PY_sf001</strain>
    </source>
</reference>